<dbReference type="Proteomes" id="UP000595278">
    <property type="component" value="Chromosome"/>
</dbReference>
<keyword evidence="2" id="KW-1185">Reference proteome</keyword>
<protein>
    <submittedName>
        <fullName evidence="1">Uncharacterized protein</fullName>
    </submittedName>
</protein>
<organism evidence="1 2">
    <name type="scientific">Entomomonas asaccharolytica</name>
    <dbReference type="NCBI Taxonomy" id="2785331"/>
    <lineage>
        <taxon>Bacteria</taxon>
        <taxon>Pseudomonadati</taxon>
        <taxon>Pseudomonadota</taxon>
        <taxon>Gammaproteobacteria</taxon>
        <taxon>Pseudomonadales</taxon>
        <taxon>Pseudomonadaceae</taxon>
        <taxon>Entomomonas</taxon>
    </lineage>
</organism>
<gene>
    <name evidence="1" type="ORF">JHT90_00265</name>
</gene>
<dbReference type="EMBL" id="CP067393">
    <property type="protein sequence ID" value="QQP85734.1"/>
    <property type="molecule type" value="Genomic_DNA"/>
</dbReference>
<dbReference type="KEGG" id="eaz:JHT90_00265"/>
<dbReference type="AlphaFoldDB" id="A0A974NFT5"/>
<accession>A0A974NFT5</accession>
<name>A0A974NFT5_9GAMM</name>
<sequence>MTSNILGATENVESVIKKIINFKEHECGTISIDVPNWVKIQDNVLNVNKDYPDDSIGQITLTIKCNAEDITFSNDTTLFNEQTKQWELNPAQWNWLTNKLEQEDVKNSFKLYQLKNENSYGWIVTQIGIGSNEDDYTKSLSFCLISDDHLKQLCGYGLIQYIPHREDLGTTVGDFEPVVTKLIGSIKFISENKLAPCDKK</sequence>
<proteinExistence type="predicted"/>
<evidence type="ECO:0000313" key="1">
    <source>
        <dbReference type="EMBL" id="QQP85734.1"/>
    </source>
</evidence>
<dbReference type="RefSeq" id="WP_201092643.1">
    <property type="nucleotide sequence ID" value="NZ_CP067393.1"/>
</dbReference>
<reference evidence="1 2" key="1">
    <citation type="submission" date="2021-01" db="EMBL/GenBank/DDBJ databases">
        <title>Entomomonas sp. F2A isolated from a house cricket (Acheta domesticus).</title>
        <authorList>
            <person name="Spergser J."/>
            <person name="Busse H.-J."/>
        </authorList>
    </citation>
    <scope>NUCLEOTIDE SEQUENCE [LARGE SCALE GENOMIC DNA]</scope>
    <source>
        <strain evidence="1 2">F2A</strain>
    </source>
</reference>
<evidence type="ECO:0000313" key="2">
    <source>
        <dbReference type="Proteomes" id="UP000595278"/>
    </source>
</evidence>